<feature type="compositionally biased region" description="Basic and acidic residues" evidence="1">
    <location>
        <begin position="19"/>
        <end position="33"/>
    </location>
</feature>
<evidence type="ECO:0000256" key="1">
    <source>
        <dbReference type="SAM" id="MobiDB-lite"/>
    </source>
</evidence>
<dbReference type="EMBL" id="DF142953">
    <property type="protein sequence ID" value="GAA49367.1"/>
    <property type="molecule type" value="Genomic_DNA"/>
</dbReference>
<dbReference type="Proteomes" id="UP000008909">
    <property type="component" value="Unassembled WGS sequence"/>
</dbReference>
<gene>
    <name evidence="2" type="ORF">CLF_102930</name>
</gene>
<dbReference type="InterPro" id="IPR027267">
    <property type="entry name" value="AH/BAR_dom_sf"/>
</dbReference>
<dbReference type="Gene3D" id="1.20.1270.60">
    <property type="entry name" value="Arfaptin homology (AH) domain/BAR domain"/>
    <property type="match status" value="1"/>
</dbReference>
<dbReference type="AlphaFoldDB" id="G7Y8T2"/>
<feature type="non-terminal residue" evidence="2">
    <location>
        <position position="1089"/>
    </location>
</feature>
<sequence>MLNGEKLLKSVNEAICGSHDKGGALHTQRRDSASNKSTLMQPPFKGSNRVTRVKQRSVAALERSGVQCDVLIGKCSLLAPESSVIFITVFMTADFRVIKISTTIFLTLPTSHTEATECAAPGRLMFQLLRYSRCHLTEIGTVYFGSPSEMLLMVENRLLVGFKPFHPRTPLKMAKNDLRKRYPMHYTLARNTGVENRITTAKFARITYVHHGSNQATECAAPGRLMFQLLRYSRCHLTEIGTVYFGSPSEILLMVENRLLVGFKPFDPRSPLKRAKNDLRKRYPMHYTLARNTGVENRITTAKFARITYVHHGSNQVDQSIGKTRTVNGSPFRASGKPVTSLKREHHLFGRKNSDGSSLCWWSSVNQVESVVSSHREYRLKVPAKLPSEALGDIFFSVSADVGRKPIYGQALRICGEYQRRLGYHEVQRNEAVENHVLLVLFNFLQHEWANLQITTTSRKEITRHSEECLQKVQIGGKGLYHKIFRAEKTQTFRVRKAENPLFNWKRKKTKFSKELKKLTEARLDYDKARNKIKRLENPDREVVEKTEKLRLAYEQQLEFLRFKLSELKGVQYSCYTCSVVARGDLRSSVDFLSYARDSLFSMDEFKNSDQCLDVLSDGLLADVRINIIIIVLGSITSVFNTDAAIPFVIRTGWLNSVETTTESCGVVRGKNVLVMFFSGLYGCTSCREFDASNLFDEDYRETNYHGCRKIRLDHLRGRNGGQLTMRACLGNLAESQPSCFLLVAWRLGTERVLQLNDVASTSGQVTVTDRHIAVSPNDGERNIDSVMWVAVVVSEECLVILIGGRLQCALRNSDQYQKLMAIWIFVHAYDTRDSSSSGEFYPRVTASPKDSNIRHVLDTSRSSIAISMVDRRCTGHILRTHHQRKNEVASVHHIQLNRTIKNERFSWIRLSHRSKPRSCVDGSIFRNLPNLVSSKTKWVFIDRAKSFSVWATSSRVWNYVFLRGFHTCKQGIFPTRQQMGSSRKWYIHHLEQPTPRRTITSSEKLRSSLESHSGIQNEGVRFFDCWLSVSVLRPHRIDRNNGEQSNYNDSPITGHYIQITARRFDRTRENDEILSPVSDWSKKNRSVP</sequence>
<dbReference type="SUPFAM" id="SSF103657">
    <property type="entry name" value="BAR/IMD domain-like"/>
    <property type="match status" value="2"/>
</dbReference>
<protein>
    <submittedName>
        <fullName evidence="2">Uncharacterized protein</fullName>
    </submittedName>
</protein>
<keyword evidence="3" id="KW-1185">Reference proteome</keyword>
<name>G7Y8T2_CLOSI</name>
<reference evidence="2" key="1">
    <citation type="journal article" date="2011" name="Genome Biol.">
        <title>The draft genome of the carcinogenic human liver fluke Clonorchis sinensis.</title>
        <authorList>
            <person name="Wang X."/>
            <person name="Chen W."/>
            <person name="Huang Y."/>
            <person name="Sun J."/>
            <person name="Men J."/>
            <person name="Liu H."/>
            <person name="Luo F."/>
            <person name="Guo L."/>
            <person name="Lv X."/>
            <person name="Deng C."/>
            <person name="Zhou C."/>
            <person name="Fan Y."/>
            <person name="Li X."/>
            <person name="Huang L."/>
            <person name="Hu Y."/>
            <person name="Liang C."/>
            <person name="Hu X."/>
            <person name="Xu J."/>
            <person name="Yu X."/>
        </authorList>
    </citation>
    <scope>NUCLEOTIDE SEQUENCE [LARGE SCALE GENOMIC DNA]</scope>
    <source>
        <strain evidence="2">Henan</strain>
    </source>
</reference>
<feature type="region of interest" description="Disordered" evidence="1">
    <location>
        <begin position="19"/>
        <end position="46"/>
    </location>
</feature>
<reference key="2">
    <citation type="submission" date="2011-10" db="EMBL/GenBank/DDBJ databases">
        <title>The genome and transcriptome sequence of Clonorchis sinensis provide insights into the carcinogenic liver fluke.</title>
        <authorList>
            <person name="Wang X."/>
            <person name="Huang Y."/>
            <person name="Chen W."/>
            <person name="Liu H."/>
            <person name="Guo L."/>
            <person name="Chen Y."/>
            <person name="Luo F."/>
            <person name="Zhou W."/>
            <person name="Sun J."/>
            <person name="Mao Q."/>
            <person name="Liang P."/>
            <person name="Zhou C."/>
            <person name="Tian Y."/>
            <person name="Men J."/>
            <person name="Lv X."/>
            <person name="Huang L."/>
            <person name="Zhou J."/>
            <person name="Hu Y."/>
            <person name="Li R."/>
            <person name="Zhang F."/>
            <person name="Lei H."/>
            <person name="Li X."/>
            <person name="Hu X."/>
            <person name="Liang C."/>
            <person name="Xu J."/>
            <person name="Wu Z."/>
            <person name="Yu X."/>
        </authorList>
    </citation>
    <scope>NUCLEOTIDE SEQUENCE</scope>
    <source>
        <strain>Henan</strain>
    </source>
</reference>
<evidence type="ECO:0000313" key="3">
    <source>
        <dbReference type="Proteomes" id="UP000008909"/>
    </source>
</evidence>
<accession>G7Y8T2</accession>
<proteinExistence type="predicted"/>
<organism evidence="2 3">
    <name type="scientific">Clonorchis sinensis</name>
    <name type="common">Chinese liver fluke</name>
    <dbReference type="NCBI Taxonomy" id="79923"/>
    <lineage>
        <taxon>Eukaryota</taxon>
        <taxon>Metazoa</taxon>
        <taxon>Spiralia</taxon>
        <taxon>Lophotrochozoa</taxon>
        <taxon>Platyhelminthes</taxon>
        <taxon>Trematoda</taxon>
        <taxon>Digenea</taxon>
        <taxon>Opisthorchiida</taxon>
        <taxon>Opisthorchiata</taxon>
        <taxon>Opisthorchiidae</taxon>
        <taxon>Clonorchis</taxon>
    </lineage>
</organism>
<evidence type="ECO:0000313" key="2">
    <source>
        <dbReference type="EMBL" id="GAA49367.1"/>
    </source>
</evidence>